<evidence type="ECO:0000313" key="9">
    <source>
        <dbReference type="EMBL" id="EFJ41626.1"/>
    </source>
</evidence>
<keyword evidence="5 7" id="KW-0472">Membrane</keyword>
<evidence type="ECO:0000256" key="7">
    <source>
        <dbReference type="SAM" id="Phobius"/>
    </source>
</evidence>
<keyword evidence="2 7" id="KW-0812">Transmembrane</keyword>
<dbReference type="InterPro" id="IPR005821">
    <property type="entry name" value="Ion_trans_dom"/>
</dbReference>
<dbReference type="RefSeq" id="XP_002957282.1">
    <property type="nucleotide sequence ID" value="XM_002957236.1"/>
</dbReference>
<feature type="transmembrane region" description="Helical" evidence="7">
    <location>
        <begin position="423"/>
        <end position="445"/>
    </location>
</feature>
<feature type="transmembrane region" description="Helical" evidence="7">
    <location>
        <begin position="276"/>
        <end position="294"/>
    </location>
</feature>
<dbReference type="GO" id="GO:0005886">
    <property type="term" value="C:plasma membrane"/>
    <property type="evidence" value="ECO:0007669"/>
    <property type="project" value="TreeGrafter"/>
</dbReference>
<dbReference type="InterPro" id="IPR036770">
    <property type="entry name" value="Ankyrin_rpt-contain_sf"/>
</dbReference>
<feature type="compositionally biased region" description="Pro residues" evidence="6">
    <location>
        <begin position="1"/>
        <end position="12"/>
    </location>
</feature>
<evidence type="ECO:0000259" key="8">
    <source>
        <dbReference type="Pfam" id="PF00520"/>
    </source>
</evidence>
<dbReference type="InParanoid" id="D8UF63"/>
<comment type="subcellular location">
    <subcellularLocation>
        <location evidence="1">Membrane</location>
        <topology evidence="1">Multi-pass membrane protein</topology>
    </subcellularLocation>
</comment>
<feature type="domain" description="Ion transport" evidence="8">
    <location>
        <begin position="314"/>
        <end position="530"/>
    </location>
</feature>
<dbReference type="PANTHER" id="PTHR10582">
    <property type="entry name" value="TRANSIENT RECEPTOR POTENTIAL ION CHANNEL PROTEIN"/>
    <property type="match status" value="1"/>
</dbReference>
<dbReference type="InterPro" id="IPR024862">
    <property type="entry name" value="TRPV"/>
</dbReference>
<dbReference type="PANTHER" id="PTHR10582:SF2">
    <property type="entry name" value="INACTIVE"/>
    <property type="match status" value="1"/>
</dbReference>
<dbReference type="Gene3D" id="1.25.40.20">
    <property type="entry name" value="Ankyrin repeat-containing domain"/>
    <property type="match status" value="1"/>
</dbReference>
<keyword evidence="10" id="KW-1185">Reference proteome</keyword>
<protein>
    <recommendedName>
        <fullName evidence="8">Ion transport domain-containing protein</fullName>
    </recommendedName>
</protein>
<gene>
    <name evidence="9" type="ORF">VOLCADRAFT_98374</name>
</gene>
<feature type="region of interest" description="Disordered" evidence="6">
    <location>
        <begin position="1"/>
        <end position="58"/>
    </location>
</feature>
<dbReference type="Proteomes" id="UP000001058">
    <property type="component" value="Unassembled WGS sequence"/>
</dbReference>
<evidence type="ECO:0000256" key="4">
    <source>
        <dbReference type="ARBA" id="ARBA00022989"/>
    </source>
</evidence>
<feature type="transmembrane region" description="Helical" evidence="7">
    <location>
        <begin position="315"/>
        <end position="334"/>
    </location>
</feature>
<dbReference type="eggNOG" id="KOG3676">
    <property type="taxonomic scope" value="Eukaryota"/>
</dbReference>
<name>D8UF63_VOLCA</name>
<dbReference type="GeneID" id="9626732"/>
<dbReference type="Gene3D" id="1.10.287.70">
    <property type="match status" value="1"/>
</dbReference>
<sequence>MGQQQPRPPPRPLLGARPRPRRIGWSGAAAAGGDAGGKAAGGWATARPGRPRPPPPNSEPWKAIFVALRFIWNFSFGRAAREGQVEFLRVLLSHGAAITSAPLPANAAGKTPLDLALDFRNLQCVELLLANEVSRPPPLRLAVMKAWSRLAADMPSVLVKFLQALGFEELTDAVGSSTVMVSVQEGTHLITCGSQDYAVNQELWADMSRKPPSEMRLPVYMCGLPYVALTTRSVKKSPLGVLMLNNVNDAFTTDIVFAMLTYKWDTYAGRIYRRQALLYGSFMVLYITATTLGVEWSKGVSREEMYGYGTTRTRVAVRILLEGCVLLLNAWYLWEEIVQISRHGPVQYFTGHNSAWNWVELLSCLMVKLVVVLQVIGLEEARWVMSACTILLGTRLLKVASGYEGTGIYLQIIIRIIADLRHYLLIVLVTLLTYALAFRHIMVYYDQIDNDAGISSEFTRSFDGFPKSLLSVYYFMTGGGFPTDVDGEPKYLVWYLHAMLISFSFMVSIILLNLLIAVMSDTYMEVKQHAKSEWMLLKARLVLEIDSNMPDSFFTDRRRSAPRWLHVVNTKHTSASPLDTIRGTVGGQASNGCCTNQPTANDQITINNEPAD</sequence>
<evidence type="ECO:0000256" key="5">
    <source>
        <dbReference type="ARBA" id="ARBA00023136"/>
    </source>
</evidence>
<dbReference type="SUPFAM" id="SSF48403">
    <property type="entry name" value="Ankyrin repeat"/>
    <property type="match status" value="1"/>
</dbReference>
<feature type="transmembrane region" description="Helical" evidence="7">
    <location>
        <begin position="492"/>
        <end position="518"/>
    </location>
</feature>
<evidence type="ECO:0000256" key="3">
    <source>
        <dbReference type="ARBA" id="ARBA00022737"/>
    </source>
</evidence>
<feature type="transmembrane region" description="Helical" evidence="7">
    <location>
        <begin position="354"/>
        <end position="376"/>
    </location>
</feature>
<evidence type="ECO:0000256" key="6">
    <source>
        <dbReference type="SAM" id="MobiDB-lite"/>
    </source>
</evidence>
<dbReference type="AlphaFoldDB" id="D8UF63"/>
<dbReference type="KEGG" id="vcn:VOLCADRAFT_98374"/>
<evidence type="ECO:0000256" key="1">
    <source>
        <dbReference type="ARBA" id="ARBA00004141"/>
    </source>
</evidence>
<organism evidence="10">
    <name type="scientific">Volvox carteri f. nagariensis</name>
    <dbReference type="NCBI Taxonomy" id="3068"/>
    <lineage>
        <taxon>Eukaryota</taxon>
        <taxon>Viridiplantae</taxon>
        <taxon>Chlorophyta</taxon>
        <taxon>core chlorophytes</taxon>
        <taxon>Chlorophyceae</taxon>
        <taxon>CS clade</taxon>
        <taxon>Chlamydomonadales</taxon>
        <taxon>Volvocaceae</taxon>
        <taxon>Volvox</taxon>
    </lineage>
</organism>
<evidence type="ECO:0000256" key="2">
    <source>
        <dbReference type="ARBA" id="ARBA00022692"/>
    </source>
</evidence>
<dbReference type="SUPFAM" id="SSF81324">
    <property type="entry name" value="Voltage-gated potassium channels"/>
    <property type="match status" value="1"/>
</dbReference>
<dbReference type="Pfam" id="PF00520">
    <property type="entry name" value="Ion_trans"/>
    <property type="match status" value="1"/>
</dbReference>
<evidence type="ECO:0000313" key="10">
    <source>
        <dbReference type="Proteomes" id="UP000001058"/>
    </source>
</evidence>
<reference evidence="9 10" key="1">
    <citation type="journal article" date="2010" name="Science">
        <title>Genomic analysis of organismal complexity in the multicellular green alga Volvox carteri.</title>
        <authorList>
            <person name="Prochnik S.E."/>
            <person name="Umen J."/>
            <person name="Nedelcu A.M."/>
            <person name="Hallmann A."/>
            <person name="Miller S.M."/>
            <person name="Nishii I."/>
            <person name="Ferris P."/>
            <person name="Kuo A."/>
            <person name="Mitros T."/>
            <person name="Fritz-Laylin L.K."/>
            <person name="Hellsten U."/>
            <person name="Chapman J."/>
            <person name="Simakov O."/>
            <person name="Rensing S.A."/>
            <person name="Terry A."/>
            <person name="Pangilinan J."/>
            <person name="Kapitonov V."/>
            <person name="Jurka J."/>
            <person name="Salamov A."/>
            <person name="Shapiro H."/>
            <person name="Schmutz J."/>
            <person name="Grimwood J."/>
            <person name="Lindquist E."/>
            <person name="Lucas S."/>
            <person name="Grigoriev I.V."/>
            <person name="Schmitt R."/>
            <person name="Kirk D."/>
            <person name="Rokhsar D.S."/>
        </authorList>
    </citation>
    <scope>NUCLEOTIDE SEQUENCE [LARGE SCALE GENOMIC DNA]</scope>
    <source>
        <strain evidence="10">f. Nagariensis / Eve</strain>
    </source>
</reference>
<dbReference type="GO" id="GO:0005216">
    <property type="term" value="F:monoatomic ion channel activity"/>
    <property type="evidence" value="ECO:0007669"/>
    <property type="project" value="InterPro"/>
</dbReference>
<keyword evidence="4 7" id="KW-1133">Transmembrane helix</keyword>
<accession>D8UF63</accession>
<dbReference type="OrthoDB" id="529263at2759"/>
<dbReference type="EMBL" id="GL378392">
    <property type="protein sequence ID" value="EFJ41626.1"/>
    <property type="molecule type" value="Genomic_DNA"/>
</dbReference>
<proteinExistence type="predicted"/>
<dbReference type="GO" id="GO:0098703">
    <property type="term" value="P:calcium ion import across plasma membrane"/>
    <property type="evidence" value="ECO:0007669"/>
    <property type="project" value="TreeGrafter"/>
</dbReference>
<keyword evidence="3" id="KW-0677">Repeat</keyword>